<comment type="caution">
    <text evidence="1">The sequence shown here is derived from an EMBL/GenBank/DDBJ whole genome shotgun (WGS) entry which is preliminary data.</text>
</comment>
<keyword evidence="2" id="KW-1185">Reference proteome</keyword>
<protein>
    <recommendedName>
        <fullName evidence="3">Fur-regulated basic protein FbpA</fullName>
    </recommendedName>
</protein>
<dbReference type="EMBL" id="JACSPV010000012">
    <property type="protein sequence ID" value="MBD8005263.1"/>
    <property type="molecule type" value="Genomic_DNA"/>
</dbReference>
<dbReference type="Proteomes" id="UP000648182">
    <property type="component" value="Unassembled WGS sequence"/>
</dbReference>
<evidence type="ECO:0000313" key="1">
    <source>
        <dbReference type="EMBL" id="MBD8005263.1"/>
    </source>
</evidence>
<name>A0ABR8VKH4_9BACI</name>
<accession>A0ABR8VKH4</accession>
<gene>
    <name evidence="1" type="ORF">H9631_09235</name>
</gene>
<sequence>MTEQIEKMLISIIRRRKHRLMLEEFTHHDNFHEINEPATFARYEQLLAPGIFIS</sequence>
<evidence type="ECO:0008006" key="3">
    <source>
        <dbReference type="Google" id="ProtNLM"/>
    </source>
</evidence>
<proteinExistence type="predicted"/>
<reference evidence="1 2" key="1">
    <citation type="submission" date="2020-08" db="EMBL/GenBank/DDBJ databases">
        <title>A Genomic Blueprint of the Chicken Gut Microbiome.</title>
        <authorList>
            <person name="Gilroy R."/>
            <person name="Ravi A."/>
            <person name="Getino M."/>
            <person name="Pursley I."/>
            <person name="Horton D.L."/>
            <person name="Alikhan N.-F."/>
            <person name="Baker D."/>
            <person name="Gharbi K."/>
            <person name="Hall N."/>
            <person name="Watson M."/>
            <person name="Adriaenssens E.M."/>
            <person name="Foster-Nyarko E."/>
            <person name="Jarju S."/>
            <person name="Secka A."/>
            <person name="Antonio M."/>
            <person name="Oren A."/>
            <person name="Chaudhuri R."/>
            <person name="La Ragione R.M."/>
            <person name="Hildebrand F."/>
            <person name="Pallen M.J."/>
        </authorList>
    </citation>
    <scope>NUCLEOTIDE SEQUENCE [LARGE SCALE GENOMIC DNA]</scope>
    <source>
        <strain evidence="1 2">Sa1BUA2</strain>
    </source>
</reference>
<dbReference type="RefSeq" id="WP_191812061.1">
    <property type="nucleotide sequence ID" value="NZ_JACSPV010000012.1"/>
</dbReference>
<evidence type="ECO:0000313" key="2">
    <source>
        <dbReference type="Proteomes" id="UP000648182"/>
    </source>
</evidence>
<organism evidence="1 2">
    <name type="scientific">Bacillus norwichensis</name>
    <dbReference type="NCBI Taxonomy" id="2762217"/>
    <lineage>
        <taxon>Bacteria</taxon>
        <taxon>Bacillati</taxon>
        <taxon>Bacillota</taxon>
        <taxon>Bacilli</taxon>
        <taxon>Bacillales</taxon>
        <taxon>Bacillaceae</taxon>
        <taxon>Bacillus</taxon>
    </lineage>
</organism>